<sequence length="102" mass="11732">MHLMCPFASLLLVVWTTLLALMVNDTTWRQPIIVLLVVKSFLVAAGLEFLSRADHRKGQRVISFWSSKTHFLPKYQQFHWHRDMLVKSCSKLSSLPSTTTST</sequence>
<keyword evidence="2" id="KW-0732">Signal</keyword>
<proteinExistence type="predicted"/>
<keyword evidence="1" id="KW-1133">Transmembrane helix</keyword>
<keyword evidence="4" id="KW-1185">Reference proteome</keyword>
<accession>A0AAV4QUG5</accession>
<dbReference type="AlphaFoldDB" id="A0AAV4QUG5"/>
<protein>
    <recommendedName>
        <fullName evidence="5">Secreted protein</fullName>
    </recommendedName>
</protein>
<dbReference type="EMBL" id="BPLR01006689">
    <property type="protein sequence ID" value="GIY11757.1"/>
    <property type="molecule type" value="Genomic_DNA"/>
</dbReference>
<organism evidence="3 4">
    <name type="scientific">Caerostris extrusa</name>
    <name type="common">Bark spider</name>
    <name type="synonym">Caerostris bankana</name>
    <dbReference type="NCBI Taxonomy" id="172846"/>
    <lineage>
        <taxon>Eukaryota</taxon>
        <taxon>Metazoa</taxon>
        <taxon>Ecdysozoa</taxon>
        <taxon>Arthropoda</taxon>
        <taxon>Chelicerata</taxon>
        <taxon>Arachnida</taxon>
        <taxon>Araneae</taxon>
        <taxon>Araneomorphae</taxon>
        <taxon>Entelegynae</taxon>
        <taxon>Araneoidea</taxon>
        <taxon>Araneidae</taxon>
        <taxon>Caerostris</taxon>
    </lineage>
</organism>
<evidence type="ECO:0008006" key="5">
    <source>
        <dbReference type="Google" id="ProtNLM"/>
    </source>
</evidence>
<feature type="transmembrane region" description="Helical" evidence="1">
    <location>
        <begin position="32"/>
        <end position="50"/>
    </location>
</feature>
<name>A0AAV4QUG5_CAEEX</name>
<evidence type="ECO:0000256" key="1">
    <source>
        <dbReference type="SAM" id="Phobius"/>
    </source>
</evidence>
<keyword evidence="1" id="KW-0812">Transmembrane</keyword>
<comment type="caution">
    <text evidence="3">The sequence shown here is derived from an EMBL/GenBank/DDBJ whole genome shotgun (WGS) entry which is preliminary data.</text>
</comment>
<evidence type="ECO:0000256" key="2">
    <source>
        <dbReference type="SAM" id="SignalP"/>
    </source>
</evidence>
<feature type="chain" id="PRO_5043887360" description="Secreted protein" evidence="2">
    <location>
        <begin position="21"/>
        <end position="102"/>
    </location>
</feature>
<reference evidence="3 4" key="1">
    <citation type="submission" date="2021-06" db="EMBL/GenBank/DDBJ databases">
        <title>Caerostris extrusa draft genome.</title>
        <authorList>
            <person name="Kono N."/>
            <person name="Arakawa K."/>
        </authorList>
    </citation>
    <scope>NUCLEOTIDE SEQUENCE [LARGE SCALE GENOMIC DNA]</scope>
</reference>
<feature type="signal peptide" evidence="2">
    <location>
        <begin position="1"/>
        <end position="20"/>
    </location>
</feature>
<gene>
    <name evidence="3" type="ORF">CEXT_454441</name>
</gene>
<evidence type="ECO:0000313" key="4">
    <source>
        <dbReference type="Proteomes" id="UP001054945"/>
    </source>
</evidence>
<keyword evidence="1" id="KW-0472">Membrane</keyword>
<evidence type="ECO:0000313" key="3">
    <source>
        <dbReference type="EMBL" id="GIY11757.1"/>
    </source>
</evidence>
<dbReference type="Proteomes" id="UP001054945">
    <property type="component" value="Unassembled WGS sequence"/>
</dbReference>